<comment type="caution">
    <text evidence="2">The sequence shown here is derived from an EMBL/GenBank/DDBJ whole genome shotgun (WGS) entry which is preliminary data.</text>
</comment>
<keyword evidence="1" id="KW-0812">Transmembrane</keyword>
<evidence type="ECO:0000313" key="2">
    <source>
        <dbReference type="EMBL" id="MFC3023929.1"/>
    </source>
</evidence>
<keyword evidence="1" id="KW-1133">Transmembrane helix</keyword>
<reference evidence="3" key="1">
    <citation type="journal article" date="2019" name="Int. J. Syst. Evol. Microbiol.">
        <title>The Global Catalogue of Microorganisms (GCM) 10K type strain sequencing project: providing services to taxonomists for standard genome sequencing and annotation.</title>
        <authorList>
            <consortium name="The Broad Institute Genomics Platform"/>
            <consortium name="The Broad Institute Genome Sequencing Center for Infectious Disease"/>
            <person name="Wu L."/>
            <person name="Ma J."/>
        </authorList>
    </citation>
    <scope>NUCLEOTIDE SEQUENCE [LARGE SCALE GENOMIC DNA]</scope>
    <source>
        <strain evidence="3">KCTC 62784</strain>
    </source>
</reference>
<gene>
    <name evidence="2" type="ORF">ACFODT_08835</name>
</gene>
<sequence length="72" mass="8130">MNRFIVAMLTIVVAFFALAFSLFIAVPLAILAAISGKKLNRNTFHQPKNAQESQDDNTHTVIEGEYEEIHRK</sequence>
<feature type="transmembrane region" description="Helical" evidence="1">
    <location>
        <begin position="6"/>
        <end position="34"/>
    </location>
</feature>
<evidence type="ECO:0000256" key="1">
    <source>
        <dbReference type="SAM" id="Phobius"/>
    </source>
</evidence>
<organism evidence="2 3">
    <name type="scientific">Vibrio zhugei</name>
    <dbReference type="NCBI Taxonomy" id="2479546"/>
    <lineage>
        <taxon>Bacteria</taxon>
        <taxon>Pseudomonadati</taxon>
        <taxon>Pseudomonadota</taxon>
        <taxon>Gammaproteobacteria</taxon>
        <taxon>Vibrionales</taxon>
        <taxon>Vibrionaceae</taxon>
        <taxon>Vibrio</taxon>
    </lineage>
</organism>
<keyword evidence="1" id="KW-0472">Membrane</keyword>
<dbReference type="RefSeq" id="WP_123014560.1">
    <property type="nucleotide sequence ID" value="NZ_AP024912.1"/>
</dbReference>
<proteinExistence type="predicted"/>
<evidence type="ECO:0008006" key="4">
    <source>
        <dbReference type="Google" id="ProtNLM"/>
    </source>
</evidence>
<name>A0ABV7CC14_9VIBR</name>
<protein>
    <recommendedName>
        <fullName evidence="4">Hydroxylamine reductase</fullName>
    </recommendedName>
</protein>
<dbReference type="EMBL" id="JBHRSE010000057">
    <property type="protein sequence ID" value="MFC3023929.1"/>
    <property type="molecule type" value="Genomic_DNA"/>
</dbReference>
<dbReference type="Proteomes" id="UP001595384">
    <property type="component" value="Unassembled WGS sequence"/>
</dbReference>
<keyword evidence="3" id="KW-1185">Reference proteome</keyword>
<accession>A0ABV7CC14</accession>
<evidence type="ECO:0000313" key="3">
    <source>
        <dbReference type="Proteomes" id="UP001595384"/>
    </source>
</evidence>